<dbReference type="Proteomes" id="UP000283269">
    <property type="component" value="Unassembled WGS sequence"/>
</dbReference>
<keyword evidence="2" id="KW-1133">Transmembrane helix</keyword>
<gene>
    <name evidence="3" type="ORF">CVT25_005549</name>
</gene>
<reference evidence="3 4" key="1">
    <citation type="journal article" date="2018" name="Evol. Lett.">
        <title>Horizontal gene cluster transfer increased hallucinogenic mushroom diversity.</title>
        <authorList>
            <person name="Reynolds H.T."/>
            <person name="Vijayakumar V."/>
            <person name="Gluck-Thaler E."/>
            <person name="Korotkin H.B."/>
            <person name="Matheny P.B."/>
            <person name="Slot J.C."/>
        </authorList>
    </citation>
    <scope>NUCLEOTIDE SEQUENCE [LARGE SCALE GENOMIC DNA]</scope>
    <source>
        <strain evidence="3 4">2631</strain>
    </source>
</reference>
<keyword evidence="4" id="KW-1185">Reference proteome</keyword>
<feature type="transmembrane region" description="Helical" evidence="2">
    <location>
        <begin position="136"/>
        <end position="161"/>
    </location>
</feature>
<dbReference type="InParanoid" id="A0A409X696"/>
<keyword evidence="2" id="KW-0472">Membrane</keyword>
<dbReference type="AlphaFoldDB" id="A0A409X696"/>
<protein>
    <submittedName>
        <fullName evidence="3">Uncharacterized protein</fullName>
    </submittedName>
</protein>
<feature type="transmembrane region" description="Helical" evidence="2">
    <location>
        <begin position="181"/>
        <end position="201"/>
    </location>
</feature>
<feature type="transmembrane region" description="Helical" evidence="2">
    <location>
        <begin position="82"/>
        <end position="106"/>
    </location>
</feature>
<evidence type="ECO:0000256" key="2">
    <source>
        <dbReference type="SAM" id="Phobius"/>
    </source>
</evidence>
<organism evidence="3 4">
    <name type="scientific">Psilocybe cyanescens</name>
    <dbReference type="NCBI Taxonomy" id="93625"/>
    <lineage>
        <taxon>Eukaryota</taxon>
        <taxon>Fungi</taxon>
        <taxon>Dikarya</taxon>
        <taxon>Basidiomycota</taxon>
        <taxon>Agaricomycotina</taxon>
        <taxon>Agaricomycetes</taxon>
        <taxon>Agaricomycetidae</taxon>
        <taxon>Agaricales</taxon>
        <taxon>Agaricineae</taxon>
        <taxon>Strophariaceae</taxon>
        <taxon>Psilocybe</taxon>
    </lineage>
</organism>
<sequence length="285" mass="32831">MACAKSPLGENSPIELDDIRPRPRQDCEANLTALDSENQFREQWERAMTWLVKAWSITCTGCIILLPFPLGFFQIPGIDGNIYARTAVLSMFICSGIGLMTAGFYLQLKGKFKSKGFMKEWMRASQGLRNRDAVDFWTCLCLPVSLFAWAMFFCIVTLLVIIMRINPTNEMEFNQKQVQAWHISSIIFLVTLTVGQVVQVYRFGKLLPPLTGTTKGTSLFLLPVTTPQSCGWFFRNWCWCWFKYFQVRFRAGVLDERRTGGNMLRYQTVSRYKTGELRHHPRKNG</sequence>
<dbReference type="EMBL" id="NHYD01002528">
    <property type="protein sequence ID" value="PPQ86262.1"/>
    <property type="molecule type" value="Genomic_DNA"/>
</dbReference>
<evidence type="ECO:0000313" key="4">
    <source>
        <dbReference type="Proteomes" id="UP000283269"/>
    </source>
</evidence>
<evidence type="ECO:0000313" key="3">
    <source>
        <dbReference type="EMBL" id="PPQ86262.1"/>
    </source>
</evidence>
<name>A0A409X696_PSICY</name>
<feature type="region of interest" description="Disordered" evidence="1">
    <location>
        <begin position="1"/>
        <end position="20"/>
    </location>
</feature>
<comment type="caution">
    <text evidence="3">The sequence shown here is derived from an EMBL/GenBank/DDBJ whole genome shotgun (WGS) entry which is preliminary data.</text>
</comment>
<evidence type="ECO:0000256" key="1">
    <source>
        <dbReference type="SAM" id="MobiDB-lite"/>
    </source>
</evidence>
<proteinExistence type="predicted"/>
<keyword evidence="2" id="KW-0812">Transmembrane</keyword>
<feature type="transmembrane region" description="Helical" evidence="2">
    <location>
        <begin position="50"/>
        <end position="70"/>
    </location>
</feature>
<accession>A0A409X696</accession>